<feature type="region of interest" description="Disordered" evidence="4">
    <location>
        <begin position="994"/>
        <end position="1035"/>
    </location>
</feature>
<dbReference type="PANTHER" id="PTHR46501:SF10">
    <property type="entry name" value="CENTROSOMIN"/>
    <property type="match status" value="1"/>
</dbReference>
<feature type="region of interest" description="Disordered" evidence="4">
    <location>
        <begin position="666"/>
        <end position="706"/>
    </location>
</feature>
<name>A0A3B0J1X3_DROGU</name>
<evidence type="ECO:0000313" key="6">
    <source>
        <dbReference type="EMBL" id="SPP75015.1"/>
    </source>
</evidence>
<reference evidence="7" key="1">
    <citation type="submission" date="2018-01" db="EMBL/GenBank/DDBJ databases">
        <authorList>
            <person name="Alioto T."/>
            <person name="Alioto T."/>
        </authorList>
    </citation>
    <scope>NUCLEOTIDE SEQUENCE [LARGE SCALE GENOMIC DNA]</scope>
</reference>
<comment type="subcellular location">
    <subcellularLocation>
        <location evidence="1">Cytoplasm</location>
    </subcellularLocation>
</comment>
<keyword evidence="3" id="KW-0175">Coiled coil</keyword>
<feature type="region of interest" description="Disordered" evidence="4">
    <location>
        <begin position="347"/>
        <end position="379"/>
    </location>
</feature>
<feature type="coiled-coil region" evidence="3">
    <location>
        <begin position="393"/>
        <end position="427"/>
    </location>
</feature>
<evidence type="ECO:0000313" key="7">
    <source>
        <dbReference type="Proteomes" id="UP000268350"/>
    </source>
</evidence>
<dbReference type="AlphaFoldDB" id="A0A3B0J1X3"/>
<evidence type="ECO:0000256" key="1">
    <source>
        <dbReference type="ARBA" id="ARBA00004496"/>
    </source>
</evidence>
<evidence type="ECO:0000256" key="2">
    <source>
        <dbReference type="ARBA" id="ARBA00022490"/>
    </source>
</evidence>
<feature type="region of interest" description="Disordered" evidence="4">
    <location>
        <begin position="719"/>
        <end position="752"/>
    </location>
</feature>
<feature type="domain" description="Centrosomin N-terminal motif 1" evidence="5">
    <location>
        <begin position="99"/>
        <end position="173"/>
    </location>
</feature>
<dbReference type="EMBL" id="OUUW01000001">
    <property type="protein sequence ID" value="SPP75015.1"/>
    <property type="molecule type" value="Genomic_DNA"/>
</dbReference>
<dbReference type="GO" id="GO:0090063">
    <property type="term" value="P:positive regulation of microtubule nucleation"/>
    <property type="evidence" value="ECO:0007669"/>
    <property type="project" value="TreeGrafter"/>
</dbReference>
<evidence type="ECO:0000259" key="5">
    <source>
        <dbReference type="Pfam" id="PF07989"/>
    </source>
</evidence>
<dbReference type="STRING" id="7266.A0A3B0J1X3"/>
<keyword evidence="2" id="KW-0963">Cytoplasm</keyword>
<dbReference type="GO" id="GO:1903358">
    <property type="term" value="P:regulation of Golgi organization"/>
    <property type="evidence" value="ECO:0007669"/>
    <property type="project" value="TreeGrafter"/>
</dbReference>
<dbReference type="OMA" id="HEDQRMV"/>
<dbReference type="GO" id="GO:0060090">
    <property type="term" value="F:molecular adaptor activity"/>
    <property type="evidence" value="ECO:0007669"/>
    <property type="project" value="TreeGrafter"/>
</dbReference>
<keyword evidence="7" id="KW-1185">Reference proteome</keyword>
<gene>
    <name evidence="6" type="ORF">DGUA_6G002737</name>
</gene>
<dbReference type="InterPro" id="IPR012943">
    <property type="entry name" value="Cnn_1N"/>
</dbReference>
<dbReference type="PANTHER" id="PTHR46501">
    <property type="entry name" value="MYOMEGALIN"/>
    <property type="match status" value="1"/>
</dbReference>
<sequence length="1186" mass="134034">MDQSKQALRDICDNANLTCASSLKEITLIETVTSFLEENGAAEIDRKVLRTLAEALSKSVDDSTSPGVLQDVTMDNSYASFDAGRLQGDSHSPLASGRSMRNVEEQMSSLRKENFNLKLRLYFMEESQLGHQRTNHSGESLSKQLIDAKIEAEVLRKTVEEKTELLKDAARAISLHEEMQRKAEAESQALIDELQQHLRHYEETENAVERDTRALLEEKLKHLDAEVLRLRQELVEAGLRQIACQEQLKSAQAEHQETLSSCEAKIEELAIKNAELVEQIEKDKQCSSEANAKQEMDAQLADNMCELQDAQEKLKERERIHEHACRTIQKLMQKLSSQDKEIKRLNQLQQQPGQNSVKKEEENSQASISPLASSGRSLSDNEACSLEISSALREQYEHTMAEQELKIKQLQAEVKKKTANLQNLVNKELWEKNREVERLTKLVAANQQQQLQQQSLPQIIEDSNGSMDLQQSFTELEYTRALERNKLLQRKVDVLIHRLGEDQQNSAVIGQLRQELRQVQADAESANKWRLECADVCGVLTNRLEELAGFLNSLLKHKDVLGALAADRRHAMRRAVDRSLDLSKSLNMTLNITGTSLADQSLAQLCNLSEILYTDADADADAEADASHKTFNSHEEIRAAASAGAGATISPTLEHLKAENKALKRELEKRRCTDGQQQQRKERRSLPLPMQQLDNQSESEAWSEPDRKVSLARIGLEETSHSLATAEHRASESESEGRRACSARQERSRHSERIAQLEEQIAQRDERVLNVQCQMVDLDNRYKQEQLRCMEISQQMEQLRALNEALKAELQAIGTQEDQQVDELQRLVDLKTKQIDQLELAKSTLTADAQVTDMELQAAQQKLLEMEQQHAVAVDQAQAELAQLKLEAAQKLEEVQRLHQEALERDWVALSVYQEQTRELLELQRSLEYHQENEIELKQTLVENELATRALKKQLDESTLQASKAVMERTKAYNEKLQLEKRTEEQRLQLELLKNGQKQRQPPARSNSSDVSQSGYTSEEVAVPMGPPNGTHSTVPANMAVVVGRMNSSSPDLGIESDAGRISSVDLCTATQRAIHTTVELNNDTLSGVKDEPVSPDTGNALNVSQQQQQQSPAAATIAHDCAKVDQENAELRRKLIRTKRAFEDTYEKLRLANKAKAQVEKDIKNQILKTHNVLRNVRSNMENEL</sequence>
<dbReference type="OrthoDB" id="10255000at2759"/>
<proteinExistence type="predicted"/>
<dbReference type="GO" id="GO:0007098">
    <property type="term" value="P:centrosome cycle"/>
    <property type="evidence" value="ECO:0007669"/>
    <property type="project" value="TreeGrafter"/>
</dbReference>
<accession>A0A3B0J1X3</accession>
<dbReference type="GO" id="GO:0005813">
    <property type="term" value="C:centrosome"/>
    <property type="evidence" value="ECO:0007669"/>
    <property type="project" value="TreeGrafter"/>
</dbReference>
<dbReference type="InterPro" id="IPR052593">
    <property type="entry name" value="MT-associated_AKAP9-binding"/>
</dbReference>
<feature type="compositionally biased region" description="Polar residues" evidence="4">
    <location>
        <begin position="996"/>
        <end position="1017"/>
    </location>
</feature>
<dbReference type="GO" id="GO:0005794">
    <property type="term" value="C:Golgi apparatus"/>
    <property type="evidence" value="ECO:0007669"/>
    <property type="project" value="TreeGrafter"/>
</dbReference>
<evidence type="ECO:0000256" key="3">
    <source>
        <dbReference type="SAM" id="Coils"/>
    </source>
</evidence>
<protein>
    <submittedName>
        <fullName evidence="6">Blast:Centrosomin</fullName>
    </submittedName>
</protein>
<evidence type="ECO:0000256" key="4">
    <source>
        <dbReference type="SAM" id="MobiDB-lite"/>
    </source>
</evidence>
<feature type="compositionally biased region" description="Polar residues" evidence="4">
    <location>
        <begin position="347"/>
        <end position="356"/>
    </location>
</feature>
<feature type="coiled-coil region" evidence="3">
    <location>
        <begin position="967"/>
        <end position="994"/>
    </location>
</feature>
<dbReference type="Proteomes" id="UP000268350">
    <property type="component" value="Unassembled WGS sequence"/>
</dbReference>
<feature type="region of interest" description="Disordered" evidence="4">
    <location>
        <begin position="83"/>
        <end position="102"/>
    </location>
</feature>
<dbReference type="Pfam" id="PF07989">
    <property type="entry name" value="Cnn_1N"/>
    <property type="match status" value="1"/>
</dbReference>
<feature type="compositionally biased region" description="Polar residues" evidence="4">
    <location>
        <begin position="364"/>
        <end position="379"/>
    </location>
</feature>
<organism evidence="6 7">
    <name type="scientific">Drosophila guanche</name>
    <name type="common">Fruit fly</name>
    <dbReference type="NCBI Taxonomy" id="7266"/>
    <lineage>
        <taxon>Eukaryota</taxon>
        <taxon>Metazoa</taxon>
        <taxon>Ecdysozoa</taxon>
        <taxon>Arthropoda</taxon>
        <taxon>Hexapoda</taxon>
        <taxon>Insecta</taxon>
        <taxon>Pterygota</taxon>
        <taxon>Neoptera</taxon>
        <taxon>Endopterygota</taxon>
        <taxon>Diptera</taxon>
        <taxon>Brachycera</taxon>
        <taxon>Muscomorpha</taxon>
        <taxon>Ephydroidea</taxon>
        <taxon>Drosophilidae</taxon>
        <taxon>Drosophila</taxon>
        <taxon>Sophophora</taxon>
    </lineage>
</organism>